<keyword evidence="2" id="KW-1185">Reference proteome</keyword>
<protein>
    <submittedName>
        <fullName evidence="1">Uncharacterized protein</fullName>
    </submittedName>
</protein>
<dbReference type="EMBL" id="PYYB01000003">
    <property type="protein sequence ID" value="PTL55529.1"/>
    <property type="molecule type" value="Genomic_DNA"/>
</dbReference>
<accession>A0A2T4UDF0</accession>
<evidence type="ECO:0000313" key="1">
    <source>
        <dbReference type="EMBL" id="PTL55529.1"/>
    </source>
</evidence>
<comment type="caution">
    <text evidence="1">The sequence shown here is derived from an EMBL/GenBank/DDBJ whole genome shotgun (WGS) entry which is preliminary data.</text>
</comment>
<evidence type="ECO:0000313" key="2">
    <source>
        <dbReference type="Proteomes" id="UP000240739"/>
    </source>
</evidence>
<proteinExistence type="predicted"/>
<organism evidence="1 2">
    <name type="scientific">Paraconexibacter algicola</name>
    <dbReference type="NCBI Taxonomy" id="2133960"/>
    <lineage>
        <taxon>Bacteria</taxon>
        <taxon>Bacillati</taxon>
        <taxon>Actinomycetota</taxon>
        <taxon>Thermoleophilia</taxon>
        <taxon>Solirubrobacterales</taxon>
        <taxon>Paraconexibacteraceae</taxon>
        <taxon>Paraconexibacter</taxon>
    </lineage>
</organism>
<dbReference type="AlphaFoldDB" id="A0A2T4UDF0"/>
<name>A0A2T4UDF0_9ACTN</name>
<gene>
    <name evidence="1" type="ORF">C7Y72_17940</name>
</gene>
<dbReference type="RefSeq" id="WP_107570572.1">
    <property type="nucleotide sequence ID" value="NZ_PYYB01000003.1"/>
</dbReference>
<dbReference type="Proteomes" id="UP000240739">
    <property type="component" value="Unassembled WGS sequence"/>
</dbReference>
<reference evidence="1 2" key="1">
    <citation type="submission" date="2018-03" db="EMBL/GenBank/DDBJ databases">
        <title>Aquarubrobacter algicola gen. nov., sp. nov., a novel actinobacterium isolated from shallow eutrophic lake during the end of cyanobacterial harmful algal blooms.</title>
        <authorList>
            <person name="Chun S.J."/>
        </authorList>
    </citation>
    <scope>NUCLEOTIDE SEQUENCE [LARGE SCALE GENOMIC DNA]</scope>
    <source>
        <strain evidence="1 2">Seoho-28</strain>
    </source>
</reference>
<sequence length="69" mass="7602">MLRAARLRVLDGAGRTVLRSAVTSLRASRTVRLSLVRRLRGSARYTVVLTATDGAGRRVVRRAAVRVTR</sequence>